<comment type="caution">
    <text evidence="2">The sequence shown here is derived from an EMBL/GenBank/DDBJ whole genome shotgun (WGS) entry which is preliminary data.</text>
</comment>
<dbReference type="SUPFAM" id="SSF50993">
    <property type="entry name" value="Peptidase/esterase 'gauge' domain"/>
    <property type="match status" value="1"/>
</dbReference>
<protein>
    <recommendedName>
        <fullName evidence="1">Peptidase S9A N-terminal domain-containing protein</fullName>
    </recommendedName>
</protein>
<evidence type="ECO:0000259" key="1">
    <source>
        <dbReference type="Pfam" id="PF02897"/>
    </source>
</evidence>
<name>A0A9W9Y7X4_9CNID</name>
<dbReference type="InterPro" id="IPR051167">
    <property type="entry name" value="Prolyl_oligopep/macrocyclase"/>
</dbReference>
<gene>
    <name evidence="2" type="ORF">OS493_040425</name>
</gene>
<dbReference type="PANTHER" id="PTHR42881">
    <property type="entry name" value="PROLYL ENDOPEPTIDASE"/>
    <property type="match status" value="1"/>
</dbReference>
<evidence type="ECO:0000313" key="3">
    <source>
        <dbReference type="Proteomes" id="UP001163046"/>
    </source>
</evidence>
<dbReference type="GO" id="GO:0070012">
    <property type="term" value="F:oligopeptidase activity"/>
    <property type="evidence" value="ECO:0007669"/>
    <property type="project" value="TreeGrafter"/>
</dbReference>
<dbReference type="AlphaFoldDB" id="A0A9W9Y7X4"/>
<dbReference type="Proteomes" id="UP001163046">
    <property type="component" value="Unassembled WGS sequence"/>
</dbReference>
<sequence>LLPFEKVVDNFDAEYEYITNEGTLFTFKTNLKAPRYKLINIDFSKPEMEHWTTLVEEDEKDVLEWVACVKQNMLVLCYLHDVKSVLRSSQSDRRKIDVEFFLLISGSVVRLLRAEEGFR</sequence>
<evidence type="ECO:0000313" key="2">
    <source>
        <dbReference type="EMBL" id="KAJ7307843.1"/>
    </source>
</evidence>
<dbReference type="Gene3D" id="2.130.10.120">
    <property type="entry name" value="Prolyl oligopeptidase, N-terminal domain"/>
    <property type="match status" value="1"/>
</dbReference>
<dbReference type="EMBL" id="MU828150">
    <property type="protein sequence ID" value="KAJ7307843.1"/>
    <property type="molecule type" value="Genomic_DNA"/>
</dbReference>
<proteinExistence type="predicted"/>
<dbReference type="GO" id="GO:0005829">
    <property type="term" value="C:cytosol"/>
    <property type="evidence" value="ECO:0007669"/>
    <property type="project" value="TreeGrafter"/>
</dbReference>
<dbReference type="PANTHER" id="PTHR42881:SF2">
    <property type="entry name" value="PROLYL ENDOPEPTIDASE"/>
    <property type="match status" value="1"/>
</dbReference>
<dbReference type="OrthoDB" id="248387at2759"/>
<dbReference type="Pfam" id="PF02897">
    <property type="entry name" value="Peptidase_S9_N"/>
    <property type="match status" value="1"/>
</dbReference>
<feature type="non-terminal residue" evidence="2">
    <location>
        <position position="119"/>
    </location>
</feature>
<organism evidence="2 3">
    <name type="scientific">Desmophyllum pertusum</name>
    <dbReference type="NCBI Taxonomy" id="174260"/>
    <lineage>
        <taxon>Eukaryota</taxon>
        <taxon>Metazoa</taxon>
        <taxon>Cnidaria</taxon>
        <taxon>Anthozoa</taxon>
        <taxon>Hexacorallia</taxon>
        <taxon>Scleractinia</taxon>
        <taxon>Caryophylliina</taxon>
        <taxon>Caryophylliidae</taxon>
        <taxon>Desmophyllum</taxon>
    </lineage>
</organism>
<dbReference type="GO" id="GO:0004252">
    <property type="term" value="F:serine-type endopeptidase activity"/>
    <property type="evidence" value="ECO:0007669"/>
    <property type="project" value="InterPro"/>
</dbReference>
<feature type="non-terminal residue" evidence="2">
    <location>
        <position position="1"/>
    </location>
</feature>
<feature type="domain" description="Peptidase S9A N-terminal" evidence="1">
    <location>
        <begin position="4"/>
        <end position="109"/>
    </location>
</feature>
<accession>A0A9W9Y7X4</accession>
<keyword evidence="3" id="KW-1185">Reference proteome</keyword>
<dbReference type="InterPro" id="IPR023302">
    <property type="entry name" value="Pept_S9A_N"/>
</dbReference>
<reference evidence="2" key="1">
    <citation type="submission" date="2023-01" db="EMBL/GenBank/DDBJ databases">
        <title>Genome assembly of the deep-sea coral Lophelia pertusa.</title>
        <authorList>
            <person name="Herrera S."/>
            <person name="Cordes E."/>
        </authorList>
    </citation>
    <scope>NUCLEOTIDE SEQUENCE</scope>
    <source>
        <strain evidence="2">USNM1676648</strain>
        <tissue evidence="2">Polyp</tissue>
    </source>
</reference>